<keyword evidence="2 6" id="KW-0963">Cytoplasm</keyword>
<keyword evidence="7" id="KW-0689">Ribosomal protein</keyword>
<dbReference type="PIRSF" id="PIRSF000401">
    <property type="entry name" value="RPL11_MTase"/>
    <property type="match status" value="1"/>
</dbReference>
<gene>
    <name evidence="6" type="primary">prmA</name>
    <name evidence="7" type="ORF">FC89_GL001653</name>
</gene>
<comment type="function">
    <text evidence="6">Methylates ribosomal protein L11.</text>
</comment>
<organism evidence="7 8">
    <name type="scientific">Liquorilactobacillus ghanensis DSM 18630</name>
    <dbReference type="NCBI Taxonomy" id="1423750"/>
    <lineage>
        <taxon>Bacteria</taxon>
        <taxon>Bacillati</taxon>
        <taxon>Bacillota</taxon>
        <taxon>Bacilli</taxon>
        <taxon>Lactobacillales</taxon>
        <taxon>Lactobacillaceae</taxon>
        <taxon>Liquorilactobacillus</taxon>
    </lineage>
</organism>
<evidence type="ECO:0000256" key="5">
    <source>
        <dbReference type="ARBA" id="ARBA00022691"/>
    </source>
</evidence>
<dbReference type="AlphaFoldDB" id="A0A0R1VRC6"/>
<evidence type="ECO:0000313" key="8">
    <source>
        <dbReference type="Proteomes" id="UP000051451"/>
    </source>
</evidence>
<dbReference type="STRING" id="1423750.FC89_GL001653"/>
<evidence type="ECO:0000256" key="6">
    <source>
        <dbReference type="HAMAP-Rule" id="MF_00735"/>
    </source>
</evidence>
<comment type="similarity">
    <text evidence="1 6">Belongs to the methyltransferase superfamily. PrmA family.</text>
</comment>
<keyword evidence="5 6" id="KW-0949">S-adenosyl-L-methionine</keyword>
<comment type="subcellular location">
    <subcellularLocation>
        <location evidence="6">Cytoplasm</location>
    </subcellularLocation>
</comment>
<dbReference type="OrthoDB" id="9785995at2"/>
<sequence length="298" mass="32859">MEEHGLQWQKLTIKVNNQAQPAVENILVEAGSLGNQLVTIQPAKRVAVIGYFDENEKLTEKLAAIKRKVIALKNFGLDPGSVQLQLEQVDETSWAHQWEKYYHVQHISRFLTIVPRWQDYQARDQREIIMRLDPGKSFGTGMHPTTVLALHQLEFLLSPGASVFDVGAGSGILSIAASLFGAGRTAAFENDLAALQAAKRNLQLNPAAQAVTFQRSDLLAAASGKADLLLANILPEVLLRLIPTAKQYLQLNGRFILSGINLAKRELIIQTLNANGFLIENCSQMGDWCALVAKINQD</sequence>
<dbReference type="Proteomes" id="UP000051451">
    <property type="component" value="Unassembled WGS sequence"/>
</dbReference>
<evidence type="ECO:0000256" key="3">
    <source>
        <dbReference type="ARBA" id="ARBA00022603"/>
    </source>
</evidence>
<comment type="catalytic activity">
    <reaction evidence="6">
        <text>L-lysyl-[protein] + 3 S-adenosyl-L-methionine = N(6),N(6),N(6)-trimethyl-L-lysyl-[protein] + 3 S-adenosyl-L-homocysteine + 3 H(+)</text>
        <dbReference type="Rhea" id="RHEA:54192"/>
        <dbReference type="Rhea" id="RHEA-COMP:9752"/>
        <dbReference type="Rhea" id="RHEA-COMP:13826"/>
        <dbReference type="ChEBI" id="CHEBI:15378"/>
        <dbReference type="ChEBI" id="CHEBI:29969"/>
        <dbReference type="ChEBI" id="CHEBI:57856"/>
        <dbReference type="ChEBI" id="CHEBI:59789"/>
        <dbReference type="ChEBI" id="CHEBI:61961"/>
    </reaction>
</comment>
<evidence type="ECO:0000313" key="7">
    <source>
        <dbReference type="EMBL" id="KRM08314.1"/>
    </source>
</evidence>
<protein>
    <recommendedName>
        <fullName evidence="6">Ribosomal protein L11 methyltransferase</fullName>
        <shortName evidence="6">L11 Mtase</shortName>
        <ecNumber evidence="6">2.1.1.-</ecNumber>
    </recommendedName>
</protein>
<dbReference type="Pfam" id="PF06325">
    <property type="entry name" value="PrmA"/>
    <property type="match status" value="1"/>
</dbReference>
<dbReference type="EMBL" id="AZGB01000001">
    <property type="protein sequence ID" value="KRM08314.1"/>
    <property type="molecule type" value="Genomic_DNA"/>
</dbReference>
<accession>A0A0R1VRC6</accession>
<keyword evidence="8" id="KW-1185">Reference proteome</keyword>
<evidence type="ECO:0000256" key="2">
    <source>
        <dbReference type="ARBA" id="ARBA00022490"/>
    </source>
</evidence>
<dbReference type="PANTHER" id="PTHR43648">
    <property type="entry name" value="ELECTRON TRANSFER FLAVOPROTEIN BETA SUBUNIT LYSINE METHYLTRANSFERASE"/>
    <property type="match status" value="1"/>
</dbReference>
<dbReference type="InterPro" id="IPR004498">
    <property type="entry name" value="Ribosomal_PrmA_MeTrfase"/>
</dbReference>
<dbReference type="PANTHER" id="PTHR43648:SF1">
    <property type="entry name" value="ELECTRON TRANSFER FLAVOPROTEIN BETA SUBUNIT LYSINE METHYLTRANSFERASE"/>
    <property type="match status" value="1"/>
</dbReference>
<keyword evidence="7" id="KW-0687">Ribonucleoprotein</keyword>
<comment type="caution">
    <text evidence="7">The sequence shown here is derived from an EMBL/GenBank/DDBJ whole genome shotgun (WGS) entry which is preliminary data.</text>
</comment>
<dbReference type="GO" id="GO:0005737">
    <property type="term" value="C:cytoplasm"/>
    <property type="evidence" value="ECO:0007669"/>
    <property type="project" value="UniProtKB-SubCell"/>
</dbReference>
<dbReference type="InterPro" id="IPR029063">
    <property type="entry name" value="SAM-dependent_MTases_sf"/>
</dbReference>
<dbReference type="HAMAP" id="MF_00735">
    <property type="entry name" value="Methyltr_PrmA"/>
    <property type="match status" value="1"/>
</dbReference>
<dbReference type="SUPFAM" id="SSF53335">
    <property type="entry name" value="S-adenosyl-L-methionine-dependent methyltransferases"/>
    <property type="match status" value="1"/>
</dbReference>
<keyword evidence="4 6" id="KW-0808">Transferase</keyword>
<evidence type="ECO:0000256" key="1">
    <source>
        <dbReference type="ARBA" id="ARBA00009741"/>
    </source>
</evidence>
<dbReference type="PATRIC" id="fig|1423750.3.peg.1697"/>
<dbReference type="GO" id="GO:0032259">
    <property type="term" value="P:methylation"/>
    <property type="evidence" value="ECO:0007669"/>
    <property type="project" value="UniProtKB-KW"/>
</dbReference>
<keyword evidence="3 6" id="KW-0489">Methyltransferase</keyword>
<dbReference type="InterPro" id="IPR050078">
    <property type="entry name" value="Ribosomal_L11_MeTrfase_PrmA"/>
</dbReference>
<reference evidence="7 8" key="1">
    <citation type="journal article" date="2015" name="Genome Announc.">
        <title>Expanding the biotechnology potential of lactobacilli through comparative genomics of 213 strains and associated genera.</title>
        <authorList>
            <person name="Sun Z."/>
            <person name="Harris H.M."/>
            <person name="McCann A."/>
            <person name="Guo C."/>
            <person name="Argimon S."/>
            <person name="Zhang W."/>
            <person name="Yang X."/>
            <person name="Jeffery I.B."/>
            <person name="Cooney J.C."/>
            <person name="Kagawa T.F."/>
            <person name="Liu W."/>
            <person name="Song Y."/>
            <person name="Salvetti E."/>
            <person name="Wrobel A."/>
            <person name="Rasinkangas P."/>
            <person name="Parkhill J."/>
            <person name="Rea M.C."/>
            <person name="O'Sullivan O."/>
            <person name="Ritari J."/>
            <person name="Douillard F.P."/>
            <person name="Paul Ross R."/>
            <person name="Yang R."/>
            <person name="Briner A.E."/>
            <person name="Felis G.E."/>
            <person name="de Vos W.M."/>
            <person name="Barrangou R."/>
            <person name="Klaenhammer T.R."/>
            <person name="Caufield P.W."/>
            <person name="Cui Y."/>
            <person name="Zhang H."/>
            <person name="O'Toole P.W."/>
        </authorList>
    </citation>
    <scope>NUCLEOTIDE SEQUENCE [LARGE SCALE GENOMIC DNA]</scope>
    <source>
        <strain evidence="7 8">DSM 18630</strain>
    </source>
</reference>
<name>A0A0R1VRC6_9LACO</name>
<proteinExistence type="inferred from homology"/>
<dbReference type="EC" id="2.1.1.-" evidence="6"/>
<dbReference type="CDD" id="cd02440">
    <property type="entry name" value="AdoMet_MTases"/>
    <property type="match status" value="1"/>
</dbReference>
<dbReference type="GO" id="GO:0016279">
    <property type="term" value="F:protein-lysine N-methyltransferase activity"/>
    <property type="evidence" value="ECO:0007669"/>
    <property type="project" value="RHEA"/>
</dbReference>
<comment type="caution">
    <text evidence="6">Lacks conserved residue(s) required for the propagation of feature annotation.</text>
</comment>
<dbReference type="Gene3D" id="3.40.50.150">
    <property type="entry name" value="Vaccinia Virus protein VP39"/>
    <property type="match status" value="1"/>
</dbReference>
<evidence type="ECO:0000256" key="4">
    <source>
        <dbReference type="ARBA" id="ARBA00022679"/>
    </source>
</evidence>
<dbReference type="GO" id="GO:0005840">
    <property type="term" value="C:ribosome"/>
    <property type="evidence" value="ECO:0007669"/>
    <property type="project" value="UniProtKB-KW"/>
</dbReference>